<keyword evidence="2 5" id="KW-0812">Transmembrane</keyword>
<evidence type="ECO:0000256" key="4">
    <source>
        <dbReference type="ARBA" id="ARBA00023136"/>
    </source>
</evidence>
<keyword evidence="3 5" id="KW-1133">Transmembrane helix</keyword>
<dbReference type="VEuPathDB" id="TrichDB:TRFO_01318"/>
<dbReference type="GO" id="GO:0016192">
    <property type="term" value="P:vesicle-mediated transport"/>
    <property type="evidence" value="ECO:0007669"/>
    <property type="project" value="TreeGrafter"/>
</dbReference>
<dbReference type="GO" id="GO:0000139">
    <property type="term" value="C:Golgi membrane"/>
    <property type="evidence" value="ECO:0007669"/>
    <property type="project" value="TreeGrafter"/>
</dbReference>
<dbReference type="InterPro" id="IPR013714">
    <property type="entry name" value="Golgi_TVP15"/>
</dbReference>
<keyword evidence="7" id="KW-1185">Reference proteome</keyword>
<protein>
    <recommendedName>
        <fullName evidence="8">COPI associated protein</fullName>
    </recommendedName>
</protein>
<feature type="transmembrane region" description="Helical" evidence="5">
    <location>
        <begin position="37"/>
        <end position="58"/>
    </location>
</feature>
<evidence type="ECO:0000256" key="3">
    <source>
        <dbReference type="ARBA" id="ARBA00022989"/>
    </source>
</evidence>
<feature type="transmembrane region" description="Helical" evidence="5">
    <location>
        <begin position="78"/>
        <end position="111"/>
    </location>
</feature>
<proteinExistence type="predicted"/>
<dbReference type="Proteomes" id="UP000179807">
    <property type="component" value="Unassembled WGS sequence"/>
</dbReference>
<evidence type="ECO:0000256" key="5">
    <source>
        <dbReference type="SAM" id="Phobius"/>
    </source>
</evidence>
<comment type="subcellular location">
    <subcellularLocation>
        <location evidence="1">Membrane</location>
        <topology evidence="1">Multi-pass membrane protein</topology>
    </subcellularLocation>
</comment>
<sequence>MVKFNYTLILQIISILAGIFGVVAGVIRCFSGGFGGFINGIITILFALFCLICEIYIFSFFRYFGFMFKNWGKGCMYLFMGALLFATSGFGLVCAIIFWALAIVYFVLAFFAKAVSPPVLQGGWKSGSPPSMNIDASEIYEMNQKQMDDVSKVGKSKKESKTDEV</sequence>
<dbReference type="AlphaFoldDB" id="A0A1J4KBY3"/>
<reference evidence="6" key="1">
    <citation type="submission" date="2016-10" db="EMBL/GenBank/DDBJ databases">
        <authorList>
            <person name="Benchimol M."/>
            <person name="Almeida L.G."/>
            <person name="Vasconcelos A.T."/>
            <person name="Perreira-Neves A."/>
            <person name="Rosa I.A."/>
            <person name="Tasca T."/>
            <person name="Bogo M.R."/>
            <person name="de Souza W."/>
        </authorList>
    </citation>
    <scope>NUCLEOTIDE SEQUENCE [LARGE SCALE GENOMIC DNA]</scope>
    <source>
        <strain evidence="6">K</strain>
    </source>
</reference>
<keyword evidence="4 5" id="KW-0472">Membrane</keyword>
<dbReference type="PANTHER" id="PTHR28128">
    <property type="entry name" value="GOLGI APPARATUS MEMBRANE PROTEIN TVP15"/>
    <property type="match status" value="1"/>
</dbReference>
<evidence type="ECO:0000313" key="6">
    <source>
        <dbReference type="EMBL" id="OHT07182.1"/>
    </source>
</evidence>
<accession>A0A1J4KBY3</accession>
<evidence type="ECO:0000256" key="1">
    <source>
        <dbReference type="ARBA" id="ARBA00004141"/>
    </source>
</evidence>
<organism evidence="6 7">
    <name type="scientific">Tritrichomonas foetus</name>
    <dbReference type="NCBI Taxonomy" id="1144522"/>
    <lineage>
        <taxon>Eukaryota</taxon>
        <taxon>Metamonada</taxon>
        <taxon>Parabasalia</taxon>
        <taxon>Tritrichomonadida</taxon>
        <taxon>Tritrichomonadidae</taxon>
        <taxon>Tritrichomonas</taxon>
    </lineage>
</organism>
<feature type="transmembrane region" description="Helical" evidence="5">
    <location>
        <begin position="6"/>
        <end position="30"/>
    </location>
</feature>
<gene>
    <name evidence="6" type="ORF">TRFO_01318</name>
</gene>
<evidence type="ECO:0000313" key="7">
    <source>
        <dbReference type="Proteomes" id="UP000179807"/>
    </source>
</evidence>
<evidence type="ECO:0000256" key="2">
    <source>
        <dbReference type="ARBA" id="ARBA00022692"/>
    </source>
</evidence>
<dbReference type="Pfam" id="PF08507">
    <property type="entry name" value="COPI_assoc"/>
    <property type="match status" value="1"/>
</dbReference>
<comment type="caution">
    <text evidence="6">The sequence shown here is derived from an EMBL/GenBank/DDBJ whole genome shotgun (WGS) entry which is preliminary data.</text>
</comment>
<dbReference type="PANTHER" id="PTHR28128:SF1">
    <property type="entry name" value="GOLGI APPARATUS MEMBRANE PROTEIN TVP15"/>
    <property type="match status" value="1"/>
</dbReference>
<dbReference type="EMBL" id="MLAK01000704">
    <property type="protein sequence ID" value="OHT07182.1"/>
    <property type="molecule type" value="Genomic_DNA"/>
</dbReference>
<dbReference type="RefSeq" id="XP_068360318.1">
    <property type="nucleotide sequence ID" value="XM_068490033.1"/>
</dbReference>
<name>A0A1J4KBY3_9EUKA</name>
<evidence type="ECO:0008006" key="8">
    <source>
        <dbReference type="Google" id="ProtNLM"/>
    </source>
</evidence>
<dbReference type="GeneID" id="94824737"/>